<sequence length="203" mass="23648">MYPGKTWDKLKSAKISFHTPIFPKSILKRIAIQYLKELILFQRIGGIIEEQQILFDTFIYYINEIIRYPEKCTLLILIKSLLHLLALFGIAPQLHSCNVTFKSLRMATPYTFIREPISFSASIGGVVRRLYIKKADVLADLTPIQLYILQQLIESFGDFLPTSLSPFYLSIEQILCKYIEYHFEKKVTSSIILNNFFFKFGYP</sequence>
<dbReference type="SUPFAM" id="SSF57863">
    <property type="entry name" value="ArfGap/RecO-like zinc finger"/>
    <property type="match status" value="1"/>
</dbReference>
<protein>
    <submittedName>
        <fullName evidence="1">DNA replication and repair protein RecO</fullName>
    </submittedName>
</protein>
<name>A0A3G1IUZ4_9EUKA</name>
<dbReference type="EMBL" id="MF167424">
    <property type="protein sequence ID" value="ASQ39849.1"/>
    <property type="molecule type" value="Genomic_DNA"/>
</dbReference>
<keyword evidence="1" id="KW-0934">Plastid</keyword>
<gene>
    <name evidence="1" type="primary">recO</name>
</gene>
<dbReference type="InterPro" id="IPR037278">
    <property type="entry name" value="ARFGAP/RecO"/>
</dbReference>
<geneLocation type="plastid" evidence="1"/>
<proteinExistence type="predicted"/>
<accession>A0A3G1IUZ4</accession>
<evidence type="ECO:0000313" key="1">
    <source>
        <dbReference type="EMBL" id="ASQ39849.1"/>
    </source>
</evidence>
<dbReference type="AlphaFoldDB" id="A0A3G1IUZ4"/>
<organism evidence="1">
    <name type="scientific">Glaucocystis sp. BBH</name>
    <dbReference type="NCBI Taxonomy" id="2023628"/>
    <lineage>
        <taxon>Eukaryota</taxon>
        <taxon>Glaucocystophyceae</taxon>
        <taxon>Glaucocystales</taxon>
        <taxon>Glaucocystaceae</taxon>
        <taxon>Glaucocystis</taxon>
    </lineage>
</organism>
<reference evidence="1" key="1">
    <citation type="submission" date="2017-05" db="EMBL/GenBank/DDBJ databases">
        <title>Plastid comparative genomics reveals ancient divergence between Glaucophyte genera.</title>
        <authorList>
            <person name="Figueroa-Martinez F.J."/>
            <person name="Jackson C."/>
            <person name="Reyes-Prieto A."/>
        </authorList>
    </citation>
    <scope>NUCLEOTIDE SEQUENCE</scope>
    <source>
        <strain evidence="1">BBH</strain>
    </source>
</reference>